<proteinExistence type="predicted"/>
<dbReference type="RefSeq" id="XP_060322959.1">
    <property type="nucleotide sequence ID" value="XM_060481038.1"/>
</dbReference>
<dbReference type="Proteomes" id="UP001175211">
    <property type="component" value="Unassembled WGS sequence"/>
</dbReference>
<dbReference type="AlphaFoldDB" id="A0AA39MM65"/>
<evidence type="ECO:0000313" key="1">
    <source>
        <dbReference type="EMBL" id="KAK0438515.1"/>
    </source>
</evidence>
<sequence>MVESFGKKTSILRNHIDSETLPAYILVITSSLCANYCTITTNPVISRLWVTTKSMLHSMCYESINLVLRCQSQCRQHIETHESNPVQPQVNPVILSYHPLLRRIHPPLALVLSAGKSSLVVPTSLSIEESCKNLILTAVHPSGRDQRCQSNKYGFTIRINTRFSSIPTDDWLAIQQLDTGSYGSGLGSWITTNDSSRQSPPPKRPEQRASFVVLIAVAATIIALPDGGRGYTHTKYAMSSLTKAADTCPYLSSLPFPNNPFSPTSSRPLLTSIPSSPGVSTANSPRPHTRDYCRRVQAGKIVDLIVSPRNGFVTGIQVLGGHGRRGFRTVVPENRICSSDSSPSSPRLPSSWSTRLSLQSFISLGT</sequence>
<organism evidence="1 2">
    <name type="scientific">Armillaria tabescens</name>
    <name type="common">Ringless honey mushroom</name>
    <name type="synonym">Agaricus tabescens</name>
    <dbReference type="NCBI Taxonomy" id="1929756"/>
    <lineage>
        <taxon>Eukaryota</taxon>
        <taxon>Fungi</taxon>
        <taxon>Dikarya</taxon>
        <taxon>Basidiomycota</taxon>
        <taxon>Agaricomycotina</taxon>
        <taxon>Agaricomycetes</taxon>
        <taxon>Agaricomycetidae</taxon>
        <taxon>Agaricales</taxon>
        <taxon>Marasmiineae</taxon>
        <taxon>Physalacriaceae</taxon>
        <taxon>Desarmillaria</taxon>
    </lineage>
</organism>
<gene>
    <name evidence="1" type="ORF">EV420DRAFT_1769653</name>
</gene>
<accession>A0AA39MM65</accession>
<comment type="caution">
    <text evidence="1">The sequence shown here is derived from an EMBL/GenBank/DDBJ whole genome shotgun (WGS) entry which is preliminary data.</text>
</comment>
<dbReference type="GeneID" id="85364586"/>
<keyword evidence="2" id="KW-1185">Reference proteome</keyword>
<reference evidence="1" key="1">
    <citation type="submission" date="2023-06" db="EMBL/GenBank/DDBJ databases">
        <authorList>
            <consortium name="Lawrence Berkeley National Laboratory"/>
            <person name="Ahrendt S."/>
            <person name="Sahu N."/>
            <person name="Indic B."/>
            <person name="Wong-Bajracharya J."/>
            <person name="Merenyi Z."/>
            <person name="Ke H.-M."/>
            <person name="Monk M."/>
            <person name="Kocsube S."/>
            <person name="Drula E."/>
            <person name="Lipzen A."/>
            <person name="Balint B."/>
            <person name="Henrissat B."/>
            <person name="Andreopoulos B."/>
            <person name="Martin F.M."/>
            <person name="Harder C.B."/>
            <person name="Rigling D."/>
            <person name="Ford K.L."/>
            <person name="Foster G.D."/>
            <person name="Pangilinan J."/>
            <person name="Papanicolaou A."/>
            <person name="Barry K."/>
            <person name="LaButti K."/>
            <person name="Viragh M."/>
            <person name="Koriabine M."/>
            <person name="Yan M."/>
            <person name="Riley R."/>
            <person name="Champramary S."/>
            <person name="Plett K.L."/>
            <person name="Tsai I.J."/>
            <person name="Slot J."/>
            <person name="Sipos G."/>
            <person name="Plett J."/>
            <person name="Nagy L.G."/>
            <person name="Grigoriev I.V."/>
        </authorList>
    </citation>
    <scope>NUCLEOTIDE SEQUENCE</scope>
    <source>
        <strain evidence="1">CCBAS 213</strain>
    </source>
</reference>
<name>A0AA39MM65_ARMTA</name>
<dbReference type="EMBL" id="JAUEPS010000096">
    <property type="protein sequence ID" value="KAK0438515.1"/>
    <property type="molecule type" value="Genomic_DNA"/>
</dbReference>
<evidence type="ECO:0000313" key="2">
    <source>
        <dbReference type="Proteomes" id="UP001175211"/>
    </source>
</evidence>
<protein>
    <submittedName>
        <fullName evidence="1">Uncharacterized protein</fullName>
    </submittedName>
</protein>